<keyword evidence="1" id="KW-0812">Transmembrane</keyword>
<comment type="caution">
    <text evidence="2">The sequence shown here is derived from an EMBL/GenBank/DDBJ whole genome shotgun (WGS) entry which is preliminary data.</text>
</comment>
<dbReference type="EMBL" id="BBNU01000005">
    <property type="protein sequence ID" value="GAL79033.1"/>
    <property type="molecule type" value="Genomic_DNA"/>
</dbReference>
<proteinExistence type="predicted"/>
<evidence type="ECO:0000313" key="3">
    <source>
        <dbReference type="Proteomes" id="UP000029643"/>
    </source>
</evidence>
<reference evidence="2 3" key="1">
    <citation type="journal article" date="2014" name="Genome Announc.">
        <title>Draft Genome Sequences of Marine Flavobacterium Algibacter lectus Strains SS8 and NR4.</title>
        <authorList>
            <person name="Takatani N."/>
            <person name="Nakanishi M."/>
            <person name="Meirelles P."/>
            <person name="Mino S."/>
            <person name="Suda W."/>
            <person name="Oshima K."/>
            <person name="Hattori M."/>
            <person name="Ohkuma M."/>
            <person name="Hosokawa M."/>
            <person name="Miyashita K."/>
            <person name="Thompson F.L."/>
            <person name="Niwa A."/>
            <person name="Sawabe T."/>
            <person name="Sawabe T."/>
        </authorList>
    </citation>
    <scope>NUCLEOTIDE SEQUENCE [LARGE SCALE GENOMIC DNA]</scope>
    <source>
        <strain evidence="3">JCM19274</strain>
    </source>
</reference>
<keyword evidence="1" id="KW-0472">Membrane</keyword>
<dbReference type="AlphaFoldDB" id="A0A090WS58"/>
<sequence length="72" mass="7958">MRLLKKIRSYYSAASLLLCGFDFGFGFLLLFRFRLFLFELVFGLSVFAGPLSPVLFLGALLLGAAFGVPSPF</sequence>
<evidence type="ECO:0000313" key="2">
    <source>
        <dbReference type="EMBL" id="GAL79033.1"/>
    </source>
</evidence>
<accession>A0A090WS58</accession>
<keyword evidence="1" id="KW-1133">Transmembrane helix</keyword>
<gene>
    <name evidence="2" type="ORF">JCM19274_4118</name>
</gene>
<organism evidence="2 3">
    <name type="scientific">Algibacter lectus</name>
    <dbReference type="NCBI Taxonomy" id="221126"/>
    <lineage>
        <taxon>Bacteria</taxon>
        <taxon>Pseudomonadati</taxon>
        <taxon>Bacteroidota</taxon>
        <taxon>Flavobacteriia</taxon>
        <taxon>Flavobacteriales</taxon>
        <taxon>Flavobacteriaceae</taxon>
        <taxon>Algibacter</taxon>
    </lineage>
</organism>
<feature type="transmembrane region" description="Helical" evidence="1">
    <location>
        <begin position="12"/>
        <end position="35"/>
    </location>
</feature>
<feature type="transmembrane region" description="Helical" evidence="1">
    <location>
        <begin position="41"/>
        <end position="68"/>
    </location>
</feature>
<name>A0A090WS58_9FLAO</name>
<dbReference type="Proteomes" id="UP000029643">
    <property type="component" value="Unassembled WGS sequence"/>
</dbReference>
<evidence type="ECO:0000256" key="1">
    <source>
        <dbReference type="SAM" id="Phobius"/>
    </source>
</evidence>
<protein>
    <submittedName>
        <fullName evidence="2">Uncharacterized protein</fullName>
    </submittedName>
</protein>